<keyword evidence="1" id="KW-1133">Transmembrane helix</keyword>
<proteinExistence type="predicted"/>
<keyword evidence="1" id="KW-0812">Transmembrane</keyword>
<evidence type="ECO:0000313" key="3">
    <source>
        <dbReference type="EMBL" id="PRX54825.1"/>
    </source>
</evidence>
<feature type="transmembrane region" description="Helical" evidence="1">
    <location>
        <begin position="80"/>
        <end position="104"/>
    </location>
</feature>
<feature type="transmembrane region" description="Helical" evidence="1">
    <location>
        <begin position="116"/>
        <end position="135"/>
    </location>
</feature>
<name>A0A2T0MBH4_9FLAO</name>
<protein>
    <submittedName>
        <fullName evidence="3">Histidine kinase</fullName>
    </submittedName>
</protein>
<keyword evidence="3" id="KW-0418">Kinase</keyword>
<gene>
    <name evidence="3" type="ORF">CLV81_3229</name>
</gene>
<comment type="caution">
    <text evidence="3">The sequence shown here is derived from an EMBL/GenBank/DDBJ whole genome shotgun (WGS) entry which is preliminary data.</text>
</comment>
<evidence type="ECO:0000256" key="1">
    <source>
        <dbReference type="SAM" id="Phobius"/>
    </source>
</evidence>
<dbReference type="AlphaFoldDB" id="A0A2T0MBH4"/>
<evidence type="ECO:0000259" key="2">
    <source>
        <dbReference type="Pfam" id="PF06580"/>
    </source>
</evidence>
<accession>A0A2T0MBH4</accession>
<dbReference type="Proteomes" id="UP000237640">
    <property type="component" value="Unassembled WGS sequence"/>
</dbReference>
<keyword evidence="3" id="KW-0808">Transferase</keyword>
<feature type="domain" description="Signal transduction histidine kinase internal region" evidence="2">
    <location>
        <begin position="164"/>
        <end position="230"/>
    </location>
</feature>
<dbReference type="EMBL" id="PVYX01000002">
    <property type="protein sequence ID" value="PRX54825.1"/>
    <property type="molecule type" value="Genomic_DNA"/>
</dbReference>
<dbReference type="GO" id="GO:0016020">
    <property type="term" value="C:membrane"/>
    <property type="evidence" value="ECO:0007669"/>
    <property type="project" value="InterPro"/>
</dbReference>
<feature type="transmembrane region" description="Helical" evidence="1">
    <location>
        <begin position="12"/>
        <end position="34"/>
    </location>
</feature>
<keyword evidence="4" id="KW-1185">Reference proteome</keyword>
<dbReference type="Pfam" id="PF06580">
    <property type="entry name" value="His_kinase"/>
    <property type="match status" value="1"/>
</dbReference>
<dbReference type="InterPro" id="IPR010559">
    <property type="entry name" value="Sig_transdc_His_kin_internal"/>
</dbReference>
<reference evidence="3 4" key="1">
    <citation type="submission" date="2018-03" db="EMBL/GenBank/DDBJ databases">
        <title>Genomic Encyclopedia of Archaeal and Bacterial Type Strains, Phase II (KMG-II): from individual species to whole genera.</title>
        <authorList>
            <person name="Goeker M."/>
        </authorList>
    </citation>
    <scope>NUCLEOTIDE SEQUENCE [LARGE SCALE GENOMIC DNA]</scope>
    <source>
        <strain evidence="3 4">DSM 25027</strain>
    </source>
</reference>
<dbReference type="OrthoDB" id="1157482at2"/>
<evidence type="ECO:0000313" key="4">
    <source>
        <dbReference type="Proteomes" id="UP000237640"/>
    </source>
</evidence>
<dbReference type="GO" id="GO:0000155">
    <property type="term" value="F:phosphorelay sensor kinase activity"/>
    <property type="evidence" value="ECO:0007669"/>
    <property type="project" value="InterPro"/>
</dbReference>
<dbReference type="RefSeq" id="WP_106146247.1">
    <property type="nucleotide sequence ID" value="NZ_PVYX01000002.1"/>
</dbReference>
<feature type="transmembrane region" description="Helical" evidence="1">
    <location>
        <begin position="46"/>
        <end position="68"/>
    </location>
</feature>
<keyword evidence="1" id="KW-0472">Membrane</keyword>
<organism evidence="3 4">
    <name type="scientific">Flagellimonas meridianipacifica</name>
    <dbReference type="NCBI Taxonomy" id="1080225"/>
    <lineage>
        <taxon>Bacteria</taxon>
        <taxon>Pseudomonadati</taxon>
        <taxon>Bacteroidota</taxon>
        <taxon>Flavobacteriia</taxon>
        <taxon>Flavobacteriales</taxon>
        <taxon>Flavobacteriaceae</taxon>
        <taxon>Flagellimonas</taxon>
    </lineage>
</organism>
<sequence>MKKLFVHHPLFRLLSPLFSGALVYLLILLINNTIEDLNTNFFTQELYVCIGLAYIIQEAARIIIVLFNRLRQPNSFWVKSILHLGTTLLITVGLVTLTMYLYFTQVLSYTPNYLELLIFNSIFCAIAVFYVLLYISNQFLHRVNTEKLEKEELARVRMEEDFIAFKRDINPALLMESLEAILVLMKKDADEAESLTEDFASVYRYILSSKKKEIVNIKEELVVLKTFIEVLNRLPFREIKLSIHDLEDTWVVPGSLLYICEGIVRSSISSDLESISVELKEEGNNIVLKYSHEEKLNKTFNISDLKMIVRSYSHFTSDSLEMYQDDAVKTIKLPKIQLG</sequence>